<accession>A0A3N4L309</accession>
<proteinExistence type="predicted"/>
<feature type="coiled-coil region" evidence="1">
    <location>
        <begin position="198"/>
        <end position="228"/>
    </location>
</feature>
<feature type="compositionally biased region" description="Low complexity" evidence="2">
    <location>
        <begin position="89"/>
        <end position="101"/>
    </location>
</feature>
<organism evidence="3 4">
    <name type="scientific">Morchella conica CCBAS932</name>
    <dbReference type="NCBI Taxonomy" id="1392247"/>
    <lineage>
        <taxon>Eukaryota</taxon>
        <taxon>Fungi</taxon>
        <taxon>Dikarya</taxon>
        <taxon>Ascomycota</taxon>
        <taxon>Pezizomycotina</taxon>
        <taxon>Pezizomycetes</taxon>
        <taxon>Pezizales</taxon>
        <taxon>Morchellaceae</taxon>
        <taxon>Morchella</taxon>
    </lineage>
</organism>
<dbReference type="STRING" id="1392247.A0A3N4L309"/>
<feature type="region of interest" description="Disordered" evidence="2">
    <location>
        <begin position="1"/>
        <end position="195"/>
    </location>
</feature>
<sequence>MSPPRGPRNAAASPRPTPPRRASPPPNGPAVHPERLQQLSNGFSTVPPRGPSGGTRPMNNVVPPRGPSAYQPNRTLSTPSHGQPPPSGPHSSHGRSPSYPSRATPNPPIQPRNAMALPPSGPRRMSSALSPNGSTPPASSPNPPTTSAIPTGPRAGNFPYRTSLPPPHPHHHHHPPPPRAPSGPGTTIPGGRLYPAVDKASEDRLARLKAEQVKLEEENRVIQERKRKGLYGWEKSTREAEREGYKVELAESQLVGGVLMD</sequence>
<dbReference type="OrthoDB" id="5424692at2759"/>
<gene>
    <name evidence="3" type="ORF">P167DRAFT_541306</name>
</gene>
<evidence type="ECO:0000256" key="2">
    <source>
        <dbReference type="SAM" id="MobiDB-lite"/>
    </source>
</evidence>
<evidence type="ECO:0000313" key="3">
    <source>
        <dbReference type="EMBL" id="RPB17237.1"/>
    </source>
</evidence>
<dbReference type="InParanoid" id="A0A3N4L309"/>
<dbReference type="Proteomes" id="UP000277580">
    <property type="component" value="Unassembled WGS sequence"/>
</dbReference>
<keyword evidence="4" id="KW-1185">Reference proteome</keyword>
<dbReference type="AlphaFoldDB" id="A0A3N4L309"/>
<evidence type="ECO:0000313" key="4">
    <source>
        <dbReference type="Proteomes" id="UP000277580"/>
    </source>
</evidence>
<feature type="compositionally biased region" description="Pro residues" evidence="2">
    <location>
        <begin position="15"/>
        <end position="28"/>
    </location>
</feature>
<reference evidence="3 4" key="1">
    <citation type="journal article" date="2018" name="Nat. Ecol. Evol.">
        <title>Pezizomycetes genomes reveal the molecular basis of ectomycorrhizal truffle lifestyle.</title>
        <authorList>
            <person name="Murat C."/>
            <person name="Payen T."/>
            <person name="Noel B."/>
            <person name="Kuo A."/>
            <person name="Morin E."/>
            <person name="Chen J."/>
            <person name="Kohler A."/>
            <person name="Krizsan K."/>
            <person name="Balestrini R."/>
            <person name="Da Silva C."/>
            <person name="Montanini B."/>
            <person name="Hainaut M."/>
            <person name="Levati E."/>
            <person name="Barry K.W."/>
            <person name="Belfiori B."/>
            <person name="Cichocki N."/>
            <person name="Clum A."/>
            <person name="Dockter R.B."/>
            <person name="Fauchery L."/>
            <person name="Guy J."/>
            <person name="Iotti M."/>
            <person name="Le Tacon F."/>
            <person name="Lindquist E.A."/>
            <person name="Lipzen A."/>
            <person name="Malagnac F."/>
            <person name="Mello A."/>
            <person name="Molinier V."/>
            <person name="Miyauchi S."/>
            <person name="Poulain J."/>
            <person name="Riccioni C."/>
            <person name="Rubini A."/>
            <person name="Sitrit Y."/>
            <person name="Splivallo R."/>
            <person name="Traeger S."/>
            <person name="Wang M."/>
            <person name="Zifcakova L."/>
            <person name="Wipf D."/>
            <person name="Zambonelli A."/>
            <person name="Paolocci F."/>
            <person name="Nowrousian M."/>
            <person name="Ottonello S."/>
            <person name="Baldrian P."/>
            <person name="Spatafora J.W."/>
            <person name="Henrissat B."/>
            <person name="Nagy L.G."/>
            <person name="Aury J.M."/>
            <person name="Wincker P."/>
            <person name="Grigoriev I.V."/>
            <person name="Bonfante P."/>
            <person name="Martin F.M."/>
        </authorList>
    </citation>
    <scope>NUCLEOTIDE SEQUENCE [LARGE SCALE GENOMIC DNA]</scope>
    <source>
        <strain evidence="3 4">CCBAS932</strain>
    </source>
</reference>
<protein>
    <submittedName>
        <fullName evidence="3">Uncharacterized protein</fullName>
    </submittedName>
</protein>
<keyword evidence="1" id="KW-0175">Coiled coil</keyword>
<name>A0A3N4L309_9PEZI</name>
<evidence type="ECO:0000256" key="1">
    <source>
        <dbReference type="SAM" id="Coils"/>
    </source>
</evidence>
<dbReference type="EMBL" id="ML119106">
    <property type="protein sequence ID" value="RPB17237.1"/>
    <property type="molecule type" value="Genomic_DNA"/>
</dbReference>